<dbReference type="InterPro" id="IPR008921">
    <property type="entry name" value="DNA_pol3_clamp-load_cplx_C"/>
</dbReference>
<comment type="function">
    <text evidence="11">DNA polymerase III is a complex, multichain enzyme responsible for most of the replicative synthesis in bacteria. This DNA polymerase also exhibits 3' to 5' exonuclease activity.</text>
</comment>
<evidence type="ECO:0000256" key="9">
    <source>
        <dbReference type="ARBA" id="ARBA00022932"/>
    </source>
</evidence>
<dbReference type="NCBIfam" id="NF006585">
    <property type="entry name" value="PRK09111.1"/>
    <property type="match status" value="1"/>
</dbReference>
<dbReference type="FunFam" id="3.40.50.300:FF:000014">
    <property type="entry name" value="DNA polymerase III subunit gamma/tau"/>
    <property type="match status" value="1"/>
</dbReference>
<dbReference type="EMBL" id="JAUSUL010000002">
    <property type="protein sequence ID" value="MDQ0315213.1"/>
    <property type="molecule type" value="Genomic_DNA"/>
</dbReference>
<dbReference type="EC" id="2.7.7.7" evidence="11"/>
<keyword evidence="2 11" id="KW-0808">Transferase</keyword>
<keyword evidence="6 11" id="KW-0547">Nucleotide-binding</keyword>
<dbReference type="NCBIfam" id="TIGR02397">
    <property type="entry name" value="dnaX_nterm"/>
    <property type="match status" value="1"/>
</dbReference>
<keyword evidence="8 11" id="KW-0067">ATP-binding</keyword>
<dbReference type="CDD" id="cd00009">
    <property type="entry name" value="AAA"/>
    <property type="match status" value="1"/>
</dbReference>
<dbReference type="FunFam" id="1.20.272.10:FF:000003">
    <property type="entry name" value="DNA polymerase III subunit gamma/tau"/>
    <property type="match status" value="1"/>
</dbReference>
<accession>A0AAE3VNM0</accession>
<dbReference type="SUPFAM" id="SSF52540">
    <property type="entry name" value="P-loop containing nucleoside triphosphate hydrolases"/>
    <property type="match status" value="1"/>
</dbReference>
<dbReference type="InterPro" id="IPR027417">
    <property type="entry name" value="P-loop_NTPase"/>
</dbReference>
<dbReference type="InterPro" id="IPR022107">
    <property type="entry name" value="DNA_pol_III_gamma/tau_C"/>
</dbReference>
<evidence type="ECO:0000256" key="11">
    <source>
        <dbReference type="RuleBase" id="RU364063"/>
    </source>
</evidence>
<dbReference type="RefSeq" id="WP_306885050.1">
    <property type="nucleotide sequence ID" value="NZ_JAUSUL010000002.1"/>
</dbReference>
<evidence type="ECO:0000256" key="10">
    <source>
        <dbReference type="ARBA" id="ARBA00049244"/>
    </source>
</evidence>
<dbReference type="GO" id="GO:0003677">
    <property type="term" value="F:DNA binding"/>
    <property type="evidence" value="ECO:0007669"/>
    <property type="project" value="InterPro"/>
</dbReference>
<feature type="domain" description="AAA+ ATPase" evidence="13">
    <location>
        <begin position="48"/>
        <end position="194"/>
    </location>
</feature>
<dbReference type="GO" id="GO:0046872">
    <property type="term" value="F:metal ion binding"/>
    <property type="evidence" value="ECO:0007669"/>
    <property type="project" value="UniProtKB-KW"/>
</dbReference>
<dbReference type="GO" id="GO:0009360">
    <property type="term" value="C:DNA polymerase III complex"/>
    <property type="evidence" value="ECO:0007669"/>
    <property type="project" value="InterPro"/>
</dbReference>
<name>A0AAE3VNM0_9HYPH</name>
<feature type="compositionally biased region" description="Low complexity" evidence="12">
    <location>
        <begin position="415"/>
        <end position="447"/>
    </location>
</feature>
<keyword evidence="5" id="KW-0479">Metal-binding</keyword>
<evidence type="ECO:0000313" key="14">
    <source>
        <dbReference type="EMBL" id="MDQ0315213.1"/>
    </source>
</evidence>
<feature type="compositionally biased region" description="Low complexity" evidence="12">
    <location>
        <begin position="395"/>
        <end position="405"/>
    </location>
</feature>
<keyword evidence="9 11" id="KW-0239">DNA-directed DNA polymerase</keyword>
<evidence type="ECO:0000256" key="5">
    <source>
        <dbReference type="ARBA" id="ARBA00022723"/>
    </source>
</evidence>
<dbReference type="InterPro" id="IPR022754">
    <property type="entry name" value="DNA_pol_III_gamma-3"/>
</dbReference>
<dbReference type="InterPro" id="IPR012763">
    <property type="entry name" value="DNA_pol_III_sug/sutau_N"/>
</dbReference>
<protein>
    <recommendedName>
        <fullName evidence="11">DNA polymerase III subunit gamma/tau</fullName>
        <ecNumber evidence="11">2.7.7.7</ecNumber>
    </recommendedName>
</protein>
<dbReference type="Pfam" id="PF12169">
    <property type="entry name" value="DNA_pol3_gamma3"/>
    <property type="match status" value="1"/>
</dbReference>
<dbReference type="InterPro" id="IPR003593">
    <property type="entry name" value="AAA+_ATPase"/>
</dbReference>
<evidence type="ECO:0000313" key="15">
    <source>
        <dbReference type="Proteomes" id="UP001229244"/>
    </source>
</evidence>
<dbReference type="SUPFAM" id="SSF48019">
    <property type="entry name" value="post-AAA+ oligomerization domain-like"/>
    <property type="match status" value="1"/>
</dbReference>
<dbReference type="SMART" id="SM00382">
    <property type="entry name" value="AAA"/>
    <property type="match status" value="1"/>
</dbReference>
<dbReference type="GO" id="GO:0005524">
    <property type="term" value="F:ATP binding"/>
    <property type="evidence" value="ECO:0007669"/>
    <property type="project" value="UniProtKB-KW"/>
</dbReference>
<evidence type="ECO:0000256" key="1">
    <source>
        <dbReference type="ARBA" id="ARBA00006360"/>
    </source>
</evidence>
<proteinExistence type="inferred from homology"/>
<reference evidence="14" key="1">
    <citation type="submission" date="2023-07" db="EMBL/GenBank/DDBJ databases">
        <title>Genomic Encyclopedia of Type Strains, Phase IV (KMG-IV): sequencing the most valuable type-strain genomes for metagenomic binning, comparative biology and taxonomic classification.</title>
        <authorList>
            <person name="Goeker M."/>
        </authorList>
    </citation>
    <scope>NUCLEOTIDE SEQUENCE</scope>
    <source>
        <strain evidence="14">DSM 21202</strain>
    </source>
</reference>
<gene>
    <name evidence="11" type="primary">dnaX</name>
    <name evidence="14" type="ORF">J2S73_001670</name>
</gene>
<keyword evidence="4 11" id="KW-0235">DNA replication</keyword>
<evidence type="ECO:0000256" key="2">
    <source>
        <dbReference type="ARBA" id="ARBA00022679"/>
    </source>
</evidence>
<dbReference type="FunFam" id="1.10.8.60:FF:000013">
    <property type="entry name" value="DNA polymerase III subunit gamma/tau"/>
    <property type="match status" value="1"/>
</dbReference>
<dbReference type="PANTHER" id="PTHR11669">
    <property type="entry name" value="REPLICATION FACTOR C / DNA POLYMERASE III GAMMA-TAU SUBUNIT"/>
    <property type="match status" value="1"/>
</dbReference>
<dbReference type="Pfam" id="PF12362">
    <property type="entry name" value="DUF3646"/>
    <property type="match status" value="1"/>
</dbReference>
<feature type="region of interest" description="Disordered" evidence="12">
    <location>
        <begin position="388"/>
        <end position="447"/>
    </location>
</feature>
<keyword evidence="15" id="KW-1185">Reference proteome</keyword>
<keyword evidence="3 11" id="KW-0548">Nucleotidyltransferase</keyword>
<evidence type="ECO:0000256" key="7">
    <source>
        <dbReference type="ARBA" id="ARBA00022833"/>
    </source>
</evidence>
<dbReference type="Gene3D" id="3.40.50.300">
    <property type="entry name" value="P-loop containing nucleotide triphosphate hydrolases"/>
    <property type="match status" value="1"/>
</dbReference>
<dbReference type="InterPro" id="IPR045085">
    <property type="entry name" value="HLD_clamp_pol_III_gamma_tau"/>
</dbReference>
<evidence type="ECO:0000256" key="3">
    <source>
        <dbReference type="ARBA" id="ARBA00022695"/>
    </source>
</evidence>
<dbReference type="Pfam" id="PF22608">
    <property type="entry name" value="DNAX_ATPase_lid"/>
    <property type="match status" value="1"/>
</dbReference>
<evidence type="ECO:0000256" key="12">
    <source>
        <dbReference type="SAM" id="MobiDB-lite"/>
    </source>
</evidence>
<comment type="subunit">
    <text evidence="11">DNA polymerase III contains a core (composed of alpha, epsilon and theta chains) that associates with a tau subunit. This core dimerizes to form the POLIII' complex. PolIII' associates with the gamma complex (composed of gamma, delta, delta', psi and chi chains) and with the beta chain to form the complete DNA polymerase III complex.</text>
</comment>
<evidence type="ECO:0000256" key="4">
    <source>
        <dbReference type="ARBA" id="ARBA00022705"/>
    </source>
</evidence>
<dbReference type="GO" id="GO:0006261">
    <property type="term" value="P:DNA-templated DNA replication"/>
    <property type="evidence" value="ECO:0007669"/>
    <property type="project" value="TreeGrafter"/>
</dbReference>
<dbReference type="Gene3D" id="1.10.8.60">
    <property type="match status" value="1"/>
</dbReference>
<evidence type="ECO:0000256" key="8">
    <source>
        <dbReference type="ARBA" id="ARBA00022840"/>
    </source>
</evidence>
<dbReference type="Proteomes" id="UP001229244">
    <property type="component" value="Unassembled WGS sequence"/>
</dbReference>
<dbReference type="CDD" id="cd18137">
    <property type="entry name" value="HLD_clamp_pol_III_gamma_tau"/>
    <property type="match status" value="1"/>
</dbReference>
<organism evidence="14 15">
    <name type="scientific">Amorphus orientalis</name>
    <dbReference type="NCBI Taxonomy" id="649198"/>
    <lineage>
        <taxon>Bacteria</taxon>
        <taxon>Pseudomonadati</taxon>
        <taxon>Pseudomonadota</taxon>
        <taxon>Alphaproteobacteria</taxon>
        <taxon>Hyphomicrobiales</taxon>
        <taxon>Amorphaceae</taxon>
        <taxon>Amorphus</taxon>
    </lineage>
</organism>
<dbReference type="PANTHER" id="PTHR11669:SF0">
    <property type="entry name" value="PROTEIN STICHEL-LIKE 2"/>
    <property type="match status" value="1"/>
</dbReference>
<sequence length="584" mass="62403">MDDTPPREDPAAPYRVLARKYRPRSFEDLIGQAPMVRTLKNAFETGRIPQAWMLTGVRGVGKTTTARILARALNYETATADRPTIDMPELGEHCAAIMEGRHVDVIEMDAASHTSINDIREITEAARYKPVSARYKVYVIDEVHMLSTAAFNGLLKTLEEPPEHVKFVFATTEIRKVPVTVLSRCQRFDLRRVDAEPLVAHLTSIAKSEGVSVEDEAYRLIARAAEGSVRDALSLMDQAIAHGAGAVSAASVKDMLGLVDRARVVDLFEMVMRGDIAGAIAELDEQYAGGADPATVLSDLAAFVHLVTRFRLVPDVAADATVTEEERTRGAAFAETLSVPVLSRAWQILLKGLPEVQNAAKPLAAAEMVLVRLAHSADLPTPDAVLKALGGGAPAGSAPSQPAADSGGGPPPPQARAAQAGGRPADPVRQEAPAPAPAPRAEAVPAAGPKLESLQDVAALAGEMRAVQLKFAVERQMRPVKFEPGRIEVAMVPNAPTTLAGELGTRLTEWTGRRWIVAVSSDEGGETLHEERARTAEALRADAATDPIVAAVLNRFPGAEIVDVRVTETDEPAVDAPPDDENEE</sequence>
<dbReference type="Gene3D" id="1.20.272.10">
    <property type="match status" value="1"/>
</dbReference>
<comment type="caution">
    <text evidence="14">The sequence shown here is derived from an EMBL/GenBank/DDBJ whole genome shotgun (WGS) entry which is preliminary data.</text>
</comment>
<comment type="similarity">
    <text evidence="1 11">Belongs to the DnaX/STICHEL family.</text>
</comment>
<dbReference type="GO" id="GO:0003887">
    <property type="term" value="F:DNA-directed DNA polymerase activity"/>
    <property type="evidence" value="ECO:0007669"/>
    <property type="project" value="UniProtKB-KW"/>
</dbReference>
<evidence type="ECO:0000259" key="13">
    <source>
        <dbReference type="SMART" id="SM00382"/>
    </source>
</evidence>
<dbReference type="AlphaFoldDB" id="A0AAE3VNM0"/>
<dbReference type="InterPro" id="IPR050238">
    <property type="entry name" value="DNA_Rep/Repair_Clamp_Loader"/>
</dbReference>
<dbReference type="Pfam" id="PF13177">
    <property type="entry name" value="DNA_pol3_delta2"/>
    <property type="match status" value="1"/>
</dbReference>
<keyword evidence="7" id="KW-0862">Zinc</keyword>
<evidence type="ECO:0000256" key="6">
    <source>
        <dbReference type="ARBA" id="ARBA00022741"/>
    </source>
</evidence>
<comment type="catalytic activity">
    <reaction evidence="10 11">
        <text>DNA(n) + a 2'-deoxyribonucleoside 5'-triphosphate = DNA(n+1) + diphosphate</text>
        <dbReference type="Rhea" id="RHEA:22508"/>
        <dbReference type="Rhea" id="RHEA-COMP:17339"/>
        <dbReference type="Rhea" id="RHEA-COMP:17340"/>
        <dbReference type="ChEBI" id="CHEBI:33019"/>
        <dbReference type="ChEBI" id="CHEBI:61560"/>
        <dbReference type="ChEBI" id="CHEBI:173112"/>
        <dbReference type="EC" id="2.7.7.7"/>
    </reaction>
</comment>